<sequence>MPKIALPCACSLSVCLSVCLFVRSFVHDVEDGWLGWRFSGHPSCVDLIEQPALAGGSLDASLLFCRRSVVGVGAASAGAKGRT</sequence>
<organism evidence="2 3">
    <name type="scientific">Phyllosticta citricarpa</name>
    <dbReference type="NCBI Taxonomy" id="55181"/>
    <lineage>
        <taxon>Eukaryota</taxon>
        <taxon>Fungi</taxon>
        <taxon>Dikarya</taxon>
        <taxon>Ascomycota</taxon>
        <taxon>Pezizomycotina</taxon>
        <taxon>Dothideomycetes</taxon>
        <taxon>Dothideomycetes incertae sedis</taxon>
        <taxon>Botryosphaeriales</taxon>
        <taxon>Phyllostictaceae</taxon>
        <taxon>Phyllosticta</taxon>
    </lineage>
</organism>
<reference evidence="2 3" key="1">
    <citation type="submission" date="2024-04" db="EMBL/GenBank/DDBJ databases">
        <title>Phyllosticta paracitricarpa is synonymous to the EU quarantine fungus P. citricarpa based on phylogenomic analyses.</title>
        <authorList>
            <consortium name="Lawrence Berkeley National Laboratory"/>
            <person name="Van Ingen-Buijs V.A."/>
            <person name="Van Westerhoven A.C."/>
            <person name="Haridas S."/>
            <person name="Skiadas P."/>
            <person name="Martin F."/>
            <person name="Groenewald J.Z."/>
            <person name="Crous P.W."/>
            <person name="Seidl M.F."/>
        </authorList>
    </citation>
    <scope>NUCLEOTIDE SEQUENCE [LARGE SCALE GENOMIC DNA]</scope>
    <source>
        <strain evidence="2 3">CBS 122670</strain>
    </source>
</reference>
<keyword evidence="1" id="KW-0732">Signal</keyword>
<evidence type="ECO:0008006" key="4">
    <source>
        <dbReference type="Google" id="ProtNLM"/>
    </source>
</evidence>
<accession>A0ABR1LWA2</accession>
<evidence type="ECO:0000313" key="3">
    <source>
        <dbReference type="Proteomes" id="UP001365128"/>
    </source>
</evidence>
<name>A0ABR1LWA2_9PEZI</name>
<keyword evidence="3" id="KW-1185">Reference proteome</keyword>
<comment type="caution">
    <text evidence="2">The sequence shown here is derived from an EMBL/GenBank/DDBJ whole genome shotgun (WGS) entry which is preliminary data.</text>
</comment>
<dbReference type="EMBL" id="JBBPDW010000030">
    <property type="protein sequence ID" value="KAK7538939.1"/>
    <property type="molecule type" value="Genomic_DNA"/>
</dbReference>
<feature type="signal peptide" evidence="1">
    <location>
        <begin position="1"/>
        <end position="24"/>
    </location>
</feature>
<protein>
    <recommendedName>
        <fullName evidence="4">Secreted protein</fullName>
    </recommendedName>
</protein>
<feature type="chain" id="PRO_5047246606" description="Secreted protein" evidence="1">
    <location>
        <begin position="25"/>
        <end position="83"/>
    </location>
</feature>
<evidence type="ECO:0000313" key="2">
    <source>
        <dbReference type="EMBL" id="KAK7538939.1"/>
    </source>
</evidence>
<dbReference type="Proteomes" id="UP001365128">
    <property type="component" value="Unassembled WGS sequence"/>
</dbReference>
<proteinExistence type="predicted"/>
<evidence type="ECO:0000256" key="1">
    <source>
        <dbReference type="SAM" id="SignalP"/>
    </source>
</evidence>
<gene>
    <name evidence="2" type="ORF">IWX46DRAFT_608395</name>
</gene>